<name>A0A3B6VAC8_BRAHW</name>
<keyword evidence="1" id="KW-0812">Transmembrane</keyword>
<keyword evidence="3" id="KW-1185">Reference proteome</keyword>
<feature type="transmembrane region" description="Helical" evidence="1">
    <location>
        <begin position="6"/>
        <end position="26"/>
    </location>
</feature>
<dbReference type="EMBL" id="CP001357">
    <property type="protein sequence ID" value="ACN84825.1"/>
    <property type="molecule type" value="Genomic_DNA"/>
</dbReference>
<evidence type="ECO:0000313" key="3">
    <source>
        <dbReference type="Proteomes" id="UP000001803"/>
    </source>
</evidence>
<protein>
    <submittedName>
        <fullName evidence="2">Uncharacterized protein</fullName>
    </submittedName>
</protein>
<reference evidence="2 3" key="1">
    <citation type="journal article" date="2009" name="PLoS ONE">
        <title>Genome sequence of the pathogenic intestinal spirochete Brachyspira hyodysenteriae reveals adaptations to its lifestyle in the porcine large intestine.</title>
        <authorList>
            <person name="Bellgard M.I."/>
            <person name="Wanchanthuek P."/>
            <person name="La T."/>
            <person name="Ryan K."/>
            <person name="Moolhuijzen P."/>
            <person name="Albertyn Z."/>
            <person name="Shaban B."/>
            <person name="Motro Y."/>
            <person name="Dunn D.S."/>
            <person name="Schibeci D."/>
            <person name="Hunter A."/>
            <person name="Barrero R."/>
            <person name="Phillips N.D."/>
            <person name="Hampson D.J."/>
        </authorList>
    </citation>
    <scope>NUCLEOTIDE SEQUENCE [LARGE SCALE GENOMIC DNA]</scope>
    <source>
        <strain evidence="3">ATCC 49526 / WA1</strain>
    </source>
</reference>
<evidence type="ECO:0000256" key="1">
    <source>
        <dbReference type="SAM" id="Phobius"/>
    </source>
</evidence>
<keyword evidence="1" id="KW-0472">Membrane</keyword>
<dbReference type="Proteomes" id="UP000001803">
    <property type="component" value="Chromosome"/>
</dbReference>
<accession>A0A3B6VAC8</accession>
<sequence length="40" mass="4706">MDFNIIQIKIMSIGYKIFLLFFTQIISNANKKELFKAPLI</sequence>
<organism evidence="2 3">
    <name type="scientific">Brachyspira hyodysenteriae (strain ATCC 49526 / WA1)</name>
    <dbReference type="NCBI Taxonomy" id="565034"/>
    <lineage>
        <taxon>Bacteria</taxon>
        <taxon>Pseudomonadati</taxon>
        <taxon>Spirochaetota</taxon>
        <taxon>Spirochaetia</taxon>
        <taxon>Brachyspirales</taxon>
        <taxon>Brachyspiraceae</taxon>
        <taxon>Brachyspira</taxon>
    </lineage>
</organism>
<gene>
    <name evidence="2" type="ordered locus">BHWA1_02371</name>
</gene>
<proteinExistence type="predicted"/>
<evidence type="ECO:0000313" key="2">
    <source>
        <dbReference type="EMBL" id="ACN84825.1"/>
    </source>
</evidence>
<keyword evidence="1" id="KW-1133">Transmembrane helix</keyword>
<dbReference type="KEGG" id="bhy:BHWA1_02371"/>
<dbReference type="STRING" id="565034.BHWA1_02371"/>
<dbReference type="AlphaFoldDB" id="A0A3B6VAC8"/>